<name>A0A250B524_9GAMM</name>
<evidence type="ECO:0008006" key="3">
    <source>
        <dbReference type="Google" id="ProtNLM"/>
    </source>
</evidence>
<evidence type="ECO:0000313" key="2">
    <source>
        <dbReference type="Proteomes" id="UP000217182"/>
    </source>
</evidence>
<proteinExistence type="predicted"/>
<sequence length="137" mass="14777">MSARISRLLSTHYAGLVKKPAAWLWVAVWLLLNTQLALASHACHLQATLDAPAMQHMQHASAAETERHAAAEPVCGKHCVPDNAQQDHSGPVLAALPAGTERVAVIPPVQYHGARPVWQMPPIVGPPAEIAFCCFRE</sequence>
<dbReference type="RefSeq" id="WP_095847935.1">
    <property type="nucleotide sequence ID" value="NZ_CP014136.1"/>
</dbReference>
<gene>
    <name evidence="1" type="ORF">AWC35_19520</name>
</gene>
<dbReference type="EMBL" id="CP014136">
    <property type="protein sequence ID" value="ATA21348.1"/>
    <property type="molecule type" value="Genomic_DNA"/>
</dbReference>
<dbReference type="Proteomes" id="UP000217182">
    <property type="component" value="Chromosome"/>
</dbReference>
<organism evidence="1 2">
    <name type="scientific">Gibbsiella quercinecans</name>
    <dbReference type="NCBI Taxonomy" id="929813"/>
    <lineage>
        <taxon>Bacteria</taxon>
        <taxon>Pseudomonadati</taxon>
        <taxon>Pseudomonadota</taxon>
        <taxon>Gammaproteobacteria</taxon>
        <taxon>Enterobacterales</taxon>
        <taxon>Yersiniaceae</taxon>
        <taxon>Gibbsiella</taxon>
    </lineage>
</organism>
<dbReference type="KEGG" id="gqu:AWC35_19520"/>
<dbReference type="AlphaFoldDB" id="A0A250B524"/>
<accession>A0A250B524</accession>
<reference evidence="1 2" key="1">
    <citation type="submission" date="2016-01" db="EMBL/GenBank/DDBJ databases">
        <authorList>
            <person name="Oliw E.H."/>
        </authorList>
    </citation>
    <scope>NUCLEOTIDE SEQUENCE [LARGE SCALE GENOMIC DNA]</scope>
    <source>
        <strain evidence="1 2">FRB97</strain>
    </source>
</reference>
<dbReference type="OrthoDB" id="6470311at2"/>
<evidence type="ECO:0000313" key="1">
    <source>
        <dbReference type="EMBL" id="ATA21348.1"/>
    </source>
</evidence>
<keyword evidence="2" id="KW-1185">Reference proteome</keyword>
<protein>
    <recommendedName>
        <fullName evidence="3">Copper resistance protein</fullName>
    </recommendedName>
</protein>